<evidence type="ECO:0000313" key="1">
    <source>
        <dbReference type="EMBL" id="WCL53189.1"/>
    </source>
</evidence>
<proteinExistence type="predicted"/>
<dbReference type="EMBL" id="CP116805">
    <property type="protein sequence ID" value="WCL53189.1"/>
    <property type="molecule type" value="Genomic_DNA"/>
</dbReference>
<dbReference type="Proteomes" id="UP001217500">
    <property type="component" value="Chromosome"/>
</dbReference>
<evidence type="ECO:0008006" key="3">
    <source>
        <dbReference type="Google" id="ProtNLM"/>
    </source>
</evidence>
<accession>A0AAF0BJJ5</accession>
<organism evidence="1 2">
    <name type="scientific">Gimibacter soli</name>
    <dbReference type="NCBI Taxonomy" id="3024400"/>
    <lineage>
        <taxon>Bacteria</taxon>
        <taxon>Pseudomonadati</taxon>
        <taxon>Pseudomonadota</taxon>
        <taxon>Alphaproteobacteria</taxon>
        <taxon>Kordiimonadales</taxon>
        <taxon>Temperatibacteraceae</taxon>
        <taxon>Gimibacter</taxon>
    </lineage>
</organism>
<gene>
    <name evidence="1" type="ORF">PH603_11645</name>
</gene>
<dbReference type="Gene3D" id="3.40.50.1110">
    <property type="entry name" value="SGNH hydrolase"/>
    <property type="match status" value="1"/>
</dbReference>
<sequence length="366" mass="40569">MKKFFKTTVKWALIGLYALVFGEFFLRAFDPQPMMPRYVTGAPDGIRANIPNAVYRQWTPEVDVEVRINGEGMRADREIPVEKAPGTYRIVILGDSFMMGYEVDLQDSFAWLLEEGLKAEGLKVEVINLAVSGFGTAEELIALRERGLKYKPDLVLMEWHTTDVDDNVRSGLFKMVDGALQPAARTYLPGVELTDKLMKIPLYEWAISNSHFYSAIRERAAAVIKNILASMRGGTAVADDANDTPPAGADTVAGEISDAGIRLSRQLVDALASEAEAAGAAFMVLDVPVRLSRLDYRPSGNDLGNEPFSRYPYVNPVEAFKAAAAPDKKLYFEEGHRHWTPEGNRIVADLAIQKATEILRDRSPLK</sequence>
<keyword evidence="2" id="KW-1185">Reference proteome</keyword>
<dbReference type="RefSeq" id="WP_289502701.1">
    <property type="nucleotide sequence ID" value="NZ_CP116805.1"/>
</dbReference>
<dbReference type="InterPro" id="IPR036514">
    <property type="entry name" value="SGNH_hydro_sf"/>
</dbReference>
<protein>
    <recommendedName>
        <fullName evidence="3">SGNH hydrolase-type esterase domain-containing protein</fullName>
    </recommendedName>
</protein>
<dbReference type="AlphaFoldDB" id="A0AAF0BJJ5"/>
<dbReference type="KEGG" id="gso:PH603_11645"/>
<dbReference type="GO" id="GO:0016788">
    <property type="term" value="F:hydrolase activity, acting on ester bonds"/>
    <property type="evidence" value="ECO:0007669"/>
    <property type="project" value="UniProtKB-ARBA"/>
</dbReference>
<evidence type="ECO:0000313" key="2">
    <source>
        <dbReference type="Proteomes" id="UP001217500"/>
    </source>
</evidence>
<dbReference type="SUPFAM" id="SSF52266">
    <property type="entry name" value="SGNH hydrolase"/>
    <property type="match status" value="1"/>
</dbReference>
<name>A0AAF0BJJ5_9PROT</name>
<reference evidence="1" key="1">
    <citation type="submission" date="2023-01" db="EMBL/GenBank/DDBJ databases">
        <title>The genome sequence of Kordiimonadaceae bacterium 6D33.</title>
        <authorList>
            <person name="Liu Y."/>
        </authorList>
    </citation>
    <scope>NUCLEOTIDE SEQUENCE</scope>
    <source>
        <strain evidence="1">6D33</strain>
    </source>
</reference>